<comment type="caution">
    <text evidence="1">The sequence shown here is derived from an EMBL/GenBank/DDBJ whole genome shotgun (WGS) entry which is preliminary data.</text>
</comment>
<dbReference type="EMBL" id="JBHUHX010000062">
    <property type="protein sequence ID" value="MFD2113994.1"/>
    <property type="molecule type" value="Genomic_DNA"/>
</dbReference>
<dbReference type="RefSeq" id="WP_386028825.1">
    <property type="nucleotide sequence ID" value="NZ_JBHUHX010000062.1"/>
</dbReference>
<dbReference type="Gene3D" id="3.40.50.1240">
    <property type="entry name" value="Phosphoglycerate mutase-like"/>
    <property type="match status" value="1"/>
</dbReference>
<dbReference type="PIRSF" id="PIRSF000709">
    <property type="entry name" value="6PFK_2-Ptase"/>
    <property type="match status" value="1"/>
</dbReference>
<evidence type="ECO:0000313" key="1">
    <source>
        <dbReference type="EMBL" id="MFD2113994.1"/>
    </source>
</evidence>
<gene>
    <name evidence="1" type="ORF">ACFSJC_19265</name>
</gene>
<organism evidence="1 2">
    <name type="scientific">Thiorhodococcus fuscus</name>
    <dbReference type="NCBI Taxonomy" id="527200"/>
    <lineage>
        <taxon>Bacteria</taxon>
        <taxon>Pseudomonadati</taxon>
        <taxon>Pseudomonadota</taxon>
        <taxon>Gammaproteobacteria</taxon>
        <taxon>Chromatiales</taxon>
        <taxon>Chromatiaceae</taxon>
        <taxon>Thiorhodococcus</taxon>
    </lineage>
</organism>
<dbReference type="Pfam" id="PF00300">
    <property type="entry name" value="His_Phos_1"/>
    <property type="match status" value="1"/>
</dbReference>
<dbReference type="Proteomes" id="UP001597337">
    <property type="component" value="Unassembled WGS sequence"/>
</dbReference>
<dbReference type="PANTHER" id="PTHR48100:SF1">
    <property type="entry name" value="HISTIDINE PHOSPHATASE FAMILY PROTEIN-RELATED"/>
    <property type="match status" value="1"/>
</dbReference>
<accession>A0ABW4YE79</accession>
<dbReference type="InterPro" id="IPR050275">
    <property type="entry name" value="PGM_Phosphatase"/>
</dbReference>
<protein>
    <submittedName>
        <fullName evidence="1">Histidine phosphatase family protein</fullName>
    </submittedName>
</protein>
<dbReference type="PANTHER" id="PTHR48100">
    <property type="entry name" value="BROAD-SPECIFICITY PHOSPHATASE YOR283W-RELATED"/>
    <property type="match status" value="1"/>
</dbReference>
<sequence>MTDTLIDLIRHGEPEGGQRYRGGGTDDPLSELGWGQMRDALGESAPWDRIISSPMIRCQHFATELAEQHGLPLAIEPAFREVGMGAWEGRSHAEVAESEPEAYAAFYRDPLGSRPAGAEPLDRFCARVAEAFDRLLETDAERHVLIVCHAGVSRAIAGHVLHMEPERWYGINIDYAGISRVRSGRFGPVVDFINRHRL</sequence>
<dbReference type="CDD" id="cd07067">
    <property type="entry name" value="HP_PGM_like"/>
    <property type="match status" value="1"/>
</dbReference>
<proteinExistence type="predicted"/>
<keyword evidence="2" id="KW-1185">Reference proteome</keyword>
<dbReference type="SMART" id="SM00855">
    <property type="entry name" value="PGAM"/>
    <property type="match status" value="1"/>
</dbReference>
<reference evidence="2" key="1">
    <citation type="journal article" date="2019" name="Int. J. Syst. Evol. Microbiol.">
        <title>The Global Catalogue of Microorganisms (GCM) 10K type strain sequencing project: providing services to taxonomists for standard genome sequencing and annotation.</title>
        <authorList>
            <consortium name="The Broad Institute Genomics Platform"/>
            <consortium name="The Broad Institute Genome Sequencing Center for Infectious Disease"/>
            <person name="Wu L."/>
            <person name="Ma J."/>
        </authorList>
    </citation>
    <scope>NUCLEOTIDE SEQUENCE [LARGE SCALE GENOMIC DNA]</scope>
    <source>
        <strain evidence="2">KACC 12597</strain>
    </source>
</reference>
<dbReference type="InterPro" id="IPR029033">
    <property type="entry name" value="His_PPase_superfam"/>
</dbReference>
<dbReference type="SUPFAM" id="SSF53254">
    <property type="entry name" value="Phosphoglycerate mutase-like"/>
    <property type="match status" value="1"/>
</dbReference>
<name>A0ABW4YE79_9GAMM</name>
<evidence type="ECO:0000313" key="2">
    <source>
        <dbReference type="Proteomes" id="UP001597337"/>
    </source>
</evidence>
<dbReference type="InterPro" id="IPR013078">
    <property type="entry name" value="His_Pase_superF_clade-1"/>
</dbReference>